<dbReference type="GO" id="GO:0050568">
    <property type="term" value="F:protein-glutamine glutaminase activity"/>
    <property type="evidence" value="ECO:0007669"/>
    <property type="project" value="UniProtKB-UniRule"/>
</dbReference>
<dbReference type="PANTHER" id="PTHR35147">
    <property type="entry name" value="CHEMORECEPTOR GLUTAMINE DEAMIDASE CHED-RELATED"/>
    <property type="match status" value="1"/>
</dbReference>
<evidence type="ECO:0000313" key="4">
    <source>
        <dbReference type="EMBL" id="KOX93502.1"/>
    </source>
</evidence>
<dbReference type="STRING" id="1705562.AMS69_06135"/>
<dbReference type="RefSeq" id="WP_053967196.1">
    <property type="nucleotide sequence ID" value="NZ_LIUF01000002.1"/>
</dbReference>
<keyword evidence="2 3" id="KW-0378">Hydrolase</keyword>
<dbReference type="Proteomes" id="UP000037729">
    <property type="component" value="Unassembled WGS sequence"/>
</dbReference>
<keyword evidence="1 3" id="KW-0145">Chemotaxis</keyword>
<keyword evidence="6" id="KW-1185">Reference proteome</keyword>
<reference evidence="4 6" key="1">
    <citation type="submission" date="2015-08" db="EMBL/GenBank/DDBJ databases">
        <title>Genomes of Isolates from Cabo Rojo, PR.</title>
        <authorList>
            <person name="Sanchez-Nieves R.L."/>
            <person name="Montalvo-Rodriguez R."/>
        </authorList>
    </citation>
    <scope>NUCLEOTIDE SEQUENCE [LARGE SCALE GENOMIC DNA]</scope>
    <source>
        <strain evidence="4 6">SL3</strain>
    </source>
</reference>
<dbReference type="HAMAP" id="MF_01440">
    <property type="entry name" value="CheD"/>
    <property type="match status" value="1"/>
</dbReference>
<evidence type="ECO:0000313" key="5">
    <source>
        <dbReference type="EMBL" id="NLV05388.1"/>
    </source>
</evidence>
<organism evidence="4 6">
    <name type="scientific">Haloarcula rubripromontorii</name>
    <dbReference type="NCBI Taxonomy" id="1705562"/>
    <lineage>
        <taxon>Archaea</taxon>
        <taxon>Methanobacteriati</taxon>
        <taxon>Methanobacteriota</taxon>
        <taxon>Stenosarchaea group</taxon>
        <taxon>Halobacteria</taxon>
        <taxon>Halobacteriales</taxon>
        <taxon>Haloarculaceae</taxon>
        <taxon>Haloarcula</taxon>
    </lineage>
</organism>
<dbReference type="SUPFAM" id="SSF64438">
    <property type="entry name" value="CNF1/YfiH-like putative cysteine hydrolases"/>
    <property type="match status" value="1"/>
</dbReference>
<comment type="similarity">
    <text evidence="3">Belongs to the CheD family.</text>
</comment>
<comment type="caution">
    <text evidence="4">The sequence shown here is derived from an EMBL/GenBank/DDBJ whole genome shotgun (WGS) entry which is preliminary data.</text>
</comment>
<dbReference type="PATRIC" id="fig|1705562.3.peg.2282"/>
<evidence type="ECO:0000256" key="1">
    <source>
        <dbReference type="ARBA" id="ARBA00022500"/>
    </source>
</evidence>
<dbReference type="Proteomes" id="UP000610611">
    <property type="component" value="Unassembled WGS sequence"/>
</dbReference>
<sequence>MKVYDGTQTESPEQSTPERIKVGIAEYKVTTEPAVLTTSGLGSCIGIAIYDTRKTVAGLVHVMLPSAADIDGGNHAKFADTGIEALIEAMADAGASTEAMEAKIAGGSDMLDFSESGSSIGSRNAKKVRETLDEHGVPVVGEDLGGDHGRSVKLEADTGNFTVKSANTDSITL</sequence>
<proteinExistence type="inferred from homology"/>
<name>A0A0M9AJW7_9EURY</name>
<dbReference type="InterPro" id="IPR011324">
    <property type="entry name" value="Cytotoxic_necrot_fac-like_cat"/>
</dbReference>
<dbReference type="EC" id="3.5.1.44" evidence="3"/>
<comment type="catalytic activity">
    <reaction evidence="3">
        <text>L-glutaminyl-[protein] + H2O = L-glutamyl-[protein] + NH4(+)</text>
        <dbReference type="Rhea" id="RHEA:16441"/>
        <dbReference type="Rhea" id="RHEA-COMP:10207"/>
        <dbReference type="Rhea" id="RHEA-COMP:10208"/>
        <dbReference type="ChEBI" id="CHEBI:15377"/>
        <dbReference type="ChEBI" id="CHEBI:28938"/>
        <dbReference type="ChEBI" id="CHEBI:29973"/>
        <dbReference type="ChEBI" id="CHEBI:30011"/>
        <dbReference type="EC" id="3.5.1.44"/>
    </reaction>
</comment>
<dbReference type="EMBL" id="WOWB01000001">
    <property type="protein sequence ID" value="NLV05388.1"/>
    <property type="molecule type" value="Genomic_DNA"/>
</dbReference>
<dbReference type="InterPro" id="IPR005659">
    <property type="entry name" value="Chemorcpt_Glu_NH3ase_CheD"/>
</dbReference>
<gene>
    <name evidence="3" type="primary">cheD</name>
    <name evidence="4" type="ORF">AMS69_06135</name>
    <name evidence="5" type="ORF">GOC83_04470</name>
</gene>
<dbReference type="Gene3D" id="3.30.1330.200">
    <property type="match status" value="1"/>
</dbReference>
<evidence type="ECO:0000256" key="3">
    <source>
        <dbReference type="HAMAP-Rule" id="MF_01440"/>
    </source>
</evidence>
<comment type="function">
    <text evidence="3">Probably deamidates glutamine residues to glutamate on methyl-accepting chemotaxis receptors (MCPs), playing an important role in chemotaxis.</text>
</comment>
<dbReference type="AlphaFoldDB" id="A0A0M9AJW7"/>
<evidence type="ECO:0000313" key="6">
    <source>
        <dbReference type="Proteomes" id="UP000037729"/>
    </source>
</evidence>
<dbReference type="OrthoDB" id="10499at2157"/>
<dbReference type="InterPro" id="IPR038592">
    <property type="entry name" value="CheD-like_sf"/>
</dbReference>
<reference evidence="5" key="2">
    <citation type="submission" date="2019-12" db="EMBL/GenBank/DDBJ databases">
        <title>The whole-genome sequencing of Haloarcula japonica strain pws8.</title>
        <authorList>
            <person name="Verma D.K."/>
            <person name="Gopal K."/>
            <person name="Prasad E.S."/>
        </authorList>
    </citation>
    <scope>NUCLEOTIDE SEQUENCE</scope>
    <source>
        <strain evidence="5">Pws8</strain>
    </source>
</reference>
<dbReference type="GO" id="GO:0006935">
    <property type="term" value="P:chemotaxis"/>
    <property type="evidence" value="ECO:0007669"/>
    <property type="project" value="UniProtKB-UniRule"/>
</dbReference>
<dbReference type="CDD" id="cd16352">
    <property type="entry name" value="CheD"/>
    <property type="match status" value="1"/>
</dbReference>
<protein>
    <recommendedName>
        <fullName evidence="3">Probable chemoreceptor glutamine deamidase CheD</fullName>
        <ecNumber evidence="3">3.5.1.44</ecNumber>
    </recommendedName>
</protein>
<dbReference type="PANTHER" id="PTHR35147:SF1">
    <property type="entry name" value="CHEMORECEPTOR GLUTAMINE DEAMIDASE CHED-RELATED"/>
    <property type="match status" value="1"/>
</dbReference>
<accession>A0A0M9AJW7</accession>
<dbReference type="EMBL" id="LIUF01000002">
    <property type="protein sequence ID" value="KOX93502.1"/>
    <property type="molecule type" value="Genomic_DNA"/>
</dbReference>
<dbReference type="Pfam" id="PF03975">
    <property type="entry name" value="CheD"/>
    <property type="match status" value="1"/>
</dbReference>
<evidence type="ECO:0000256" key="2">
    <source>
        <dbReference type="ARBA" id="ARBA00022801"/>
    </source>
</evidence>